<sequence length="166" mass="18086">MRRFVIVLVMSLLFACAASAAADPVEDPKACKQCGMDRDAYARSRMVVLYGDGTAAGVCSLHCAVAEMRQNREKHVVSLKVADYFTHELIDARTAVWVIGGRSAGVMTSEAKWAFAREKDAREFIKENGGKITGFDEVKKAAESEAGERGGMTHRHRTHSGHGAAR</sequence>
<dbReference type="PANTHER" id="PTHR41247:SF1">
    <property type="entry name" value="HTH-TYPE TRANSCRIPTIONAL REPRESSOR YCNK"/>
    <property type="match status" value="1"/>
</dbReference>
<dbReference type="EMBL" id="JAIOIV010000018">
    <property type="protein sequence ID" value="MBZ0155031.1"/>
    <property type="molecule type" value="Genomic_DNA"/>
</dbReference>
<evidence type="ECO:0000256" key="1">
    <source>
        <dbReference type="SAM" id="MobiDB-lite"/>
    </source>
</evidence>
<feature type="signal peptide" evidence="2">
    <location>
        <begin position="1"/>
        <end position="20"/>
    </location>
</feature>
<keyword evidence="2" id="KW-0732">Signal</keyword>
<dbReference type="SUPFAM" id="SSF160387">
    <property type="entry name" value="NosL/MerB-like"/>
    <property type="match status" value="1"/>
</dbReference>
<dbReference type="PROSITE" id="PS51257">
    <property type="entry name" value="PROKAR_LIPOPROTEIN"/>
    <property type="match status" value="1"/>
</dbReference>
<feature type="compositionally biased region" description="Basic residues" evidence="1">
    <location>
        <begin position="152"/>
        <end position="166"/>
    </location>
</feature>
<evidence type="ECO:0000313" key="3">
    <source>
        <dbReference type="EMBL" id="MBZ0155031.1"/>
    </source>
</evidence>
<evidence type="ECO:0000256" key="2">
    <source>
        <dbReference type="SAM" id="SignalP"/>
    </source>
</evidence>
<proteinExistence type="predicted"/>
<accession>A0A953JBY5</accession>
<reference evidence="3" key="2">
    <citation type="submission" date="2021-08" db="EMBL/GenBank/DDBJ databases">
        <authorList>
            <person name="Dalcin Martins P."/>
        </authorList>
    </citation>
    <scope>NUCLEOTIDE SEQUENCE</scope>
    <source>
        <strain evidence="3">MAG_39</strain>
    </source>
</reference>
<feature type="chain" id="PRO_5037901303" evidence="2">
    <location>
        <begin position="21"/>
        <end position="166"/>
    </location>
</feature>
<dbReference type="InterPro" id="IPR008719">
    <property type="entry name" value="N2O_reductase_NosL"/>
</dbReference>
<organism evidence="3 4">
    <name type="scientific">Candidatus Nitrobium versatile</name>
    <dbReference type="NCBI Taxonomy" id="2884831"/>
    <lineage>
        <taxon>Bacteria</taxon>
        <taxon>Pseudomonadati</taxon>
        <taxon>Nitrospirota</taxon>
        <taxon>Nitrospiria</taxon>
        <taxon>Nitrospirales</taxon>
        <taxon>Nitrospiraceae</taxon>
        <taxon>Candidatus Nitrobium</taxon>
    </lineage>
</organism>
<reference evidence="3" key="1">
    <citation type="journal article" date="2021" name="bioRxiv">
        <title>Unraveling nitrogen, sulfur and carbon metabolic pathways and microbial community transcriptional responses to substrate deprivation and toxicity stresses in a bioreactor mimicking anoxic brackish coastal sediment conditions.</title>
        <authorList>
            <person name="Martins P.D."/>
            <person name="Echeveste M.J."/>
            <person name="Arshad A."/>
            <person name="Kurth J."/>
            <person name="Ouboter H."/>
            <person name="Jetten M.S.M."/>
            <person name="Welte C.U."/>
        </authorList>
    </citation>
    <scope>NUCLEOTIDE SEQUENCE</scope>
    <source>
        <strain evidence="3">MAG_39</strain>
    </source>
</reference>
<protein>
    <submittedName>
        <fullName evidence="3">Nitrous oxide reductase accessory protein NosL</fullName>
    </submittedName>
</protein>
<comment type="caution">
    <text evidence="3">The sequence shown here is derived from an EMBL/GenBank/DDBJ whole genome shotgun (WGS) entry which is preliminary data.</text>
</comment>
<dbReference type="AlphaFoldDB" id="A0A953JBY5"/>
<dbReference type="Pfam" id="PF05573">
    <property type="entry name" value="NosL"/>
    <property type="match status" value="1"/>
</dbReference>
<evidence type="ECO:0000313" key="4">
    <source>
        <dbReference type="Proteomes" id="UP000705867"/>
    </source>
</evidence>
<name>A0A953JBY5_9BACT</name>
<feature type="region of interest" description="Disordered" evidence="1">
    <location>
        <begin position="141"/>
        <end position="166"/>
    </location>
</feature>
<dbReference type="Proteomes" id="UP000705867">
    <property type="component" value="Unassembled WGS sequence"/>
</dbReference>
<dbReference type="PANTHER" id="PTHR41247">
    <property type="entry name" value="HTH-TYPE TRANSCRIPTIONAL REPRESSOR YCNK"/>
    <property type="match status" value="1"/>
</dbReference>
<dbReference type="Gene3D" id="3.30.70.2050">
    <property type="match status" value="1"/>
</dbReference>
<gene>
    <name evidence="3" type="ORF">K8I29_02305</name>
</gene>